<gene>
    <name evidence="1" type="ORF">B193_2899</name>
</gene>
<dbReference type="EMBL" id="ALAO01000252">
    <property type="protein sequence ID" value="EKO38410.1"/>
    <property type="molecule type" value="Genomic_DNA"/>
</dbReference>
<comment type="caution">
    <text evidence="1">The sequence shown here is derived from an EMBL/GenBank/DDBJ whole genome shotgun (WGS) entry which is preliminary data.</text>
</comment>
<dbReference type="AlphaFoldDB" id="K6GN62"/>
<name>K6GN62_9BACT</name>
<reference evidence="1 2" key="1">
    <citation type="submission" date="2012-07" db="EMBL/GenBank/DDBJ databases">
        <title>Draft genome sequence of Desulfovibrio magneticus str. Maddingley MBC34 obtained from a metagenomic sequence of a methanogenic enrichment isolated from coal-seam formation water in Victoria, Australia.</title>
        <authorList>
            <person name="Greenfield P."/>
            <person name="Hendry P."/>
            <person name="Li D."/>
            <person name="Rosewarne C.P."/>
            <person name="Tran-Dinh N."/>
            <person name="Elbourne L.D.H."/>
            <person name="Paulsen I.T."/>
            <person name="Midgley D.J."/>
        </authorList>
    </citation>
    <scope>NUCLEOTIDE SEQUENCE [LARGE SCALE GENOMIC DNA]</scope>
    <source>
        <strain evidence="2">Maddingley MBC34</strain>
    </source>
</reference>
<accession>K6GN62</accession>
<organism evidence="1 2">
    <name type="scientific">Solidesulfovibrio magneticus str. Maddingley MBC34</name>
    <dbReference type="NCBI Taxonomy" id="1206767"/>
    <lineage>
        <taxon>Bacteria</taxon>
        <taxon>Pseudomonadati</taxon>
        <taxon>Thermodesulfobacteriota</taxon>
        <taxon>Desulfovibrionia</taxon>
        <taxon>Desulfovibrionales</taxon>
        <taxon>Desulfovibrionaceae</taxon>
        <taxon>Solidesulfovibrio</taxon>
    </lineage>
</organism>
<proteinExistence type="predicted"/>
<dbReference type="Proteomes" id="UP000006272">
    <property type="component" value="Unassembled WGS sequence"/>
</dbReference>
<evidence type="ECO:0000313" key="2">
    <source>
        <dbReference type="Proteomes" id="UP000006272"/>
    </source>
</evidence>
<protein>
    <submittedName>
        <fullName evidence="1">Uncharacterized protein</fullName>
    </submittedName>
</protein>
<evidence type="ECO:0000313" key="1">
    <source>
        <dbReference type="EMBL" id="EKO38410.1"/>
    </source>
</evidence>
<sequence length="23" mass="2535">MFGLTPFIMWITGLDNILANPIG</sequence>